<gene>
    <name evidence="1" type="ORF">COA17_14145</name>
</gene>
<organism evidence="1 2">
    <name type="scientific">Sphingomonas ginsenosidimutans</name>
    <dbReference type="NCBI Taxonomy" id="862134"/>
    <lineage>
        <taxon>Bacteria</taxon>
        <taxon>Pseudomonadati</taxon>
        <taxon>Pseudomonadota</taxon>
        <taxon>Alphaproteobacteria</taxon>
        <taxon>Sphingomonadales</taxon>
        <taxon>Sphingomonadaceae</taxon>
        <taxon>Sphingomonas</taxon>
    </lineage>
</organism>
<name>A0A2A4HVZ0_9SPHN</name>
<dbReference type="EMBL" id="NWVD01000007">
    <property type="protein sequence ID" value="PCG08201.1"/>
    <property type="molecule type" value="Genomic_DNA"/>
</dbReference>
<accession>A0A2A4HVZ0</accession>
<proteinExistence type="predicted"/>
<dbReference type="AlphaFoldDB" id="A0A2A4HVZ0"/>
<dbReference type="RefSeq" id="WP_096613309.1">
    <property type="nucleotide sequence ID" value="NZ_NWVD01000007.1"/>
</dbReference>
<dbReference type="InterPro" id="IPR027599">
    <property type="entry name" value="PqqD-rel_X"/>
</dbReference>
<keyword evidence="2" id="KW-1185">Reference proteome</keyword>
<dbReference type="NCBIfam" id="TIGR04353">
    <property type="entry name" value="PqqD_rel_X"/>
    <property type="match status" value="1"/>
</dbReference>
<evidence type="ECO:0000313" key="2">
    <source>
        <dbReference type="Proteomes" id="UP000218784"/>
    </source>
</evidence>
<evidence type="ECO:0000313" key="1">
    <source>
        <dbReference type="EMBL" id="PCG08201.1"/>
    </source>
</evidence>
<protein>
    <submittedName>
        <fullName evidence="1">HPr-rel-A system PqqD family protein</fullName>
    </submittedName>
</protein>
<dbReference type="Proteomes" id="UP000218784">
    <property type="component" value="Unassembled WGS sequence"/>
</dbReference>
<reference evidence="1 2" key="1">
    <citation type="submission" date="2017-09" db="EMBL/GenBank/DDBJ databases">
        <title>Sphingomonas ginsenosidimutans KACC 14949, whole genome shotgun sequence.</title>
        <authorList>
            <person name="Feng G."/>
            <person name="Zhu H."/>
        </authorList>
    </citation>
    <scope>NUCLEOTIDE SEQUENCE [LARGE SCALE GENOMIC DNA]</scope>
    <source>
        <strain evidence="1 2">KACC 14949</strain>
    </source>
</reference>
<sequence>MSDGATRFSAPPEGYRIVALDELSAVYHRASGITHVVASPAPEILDALSGPAMSAEALLMVMTIRYDLADADPAALAARLDELVAAGLVVATP</sequence>
<comment type="caution">
    <text evidence="1">The sequence shown here is derived from an EMBL/GenBank/DDBJ whole genome shotgun (WGS) entry which is preliminary data.</text>
</comment>